<organism evidence="2 3">
    <name type="scientific">Actinomadura graeca</name>
    <dbReference type="NCBI Taxonomy" id="2750812"/>
    <lineage>
        <taxon>Bacteria</taxon>
        <taxon>Bacillati</taxon>
        <taxon>Actinomycetota</taxon>
        <taxon>Actinomycetes</taxon>
        <taxon>Streptosporangiales</taxon>
        <taxon>Thermomonosporaceae</taxon>
        <taxon>Actinomadura</taxon>
    </lineage>
</organism>
<evidence type="ECO:0008006" key="4">
    <source>
        <dbReference type="Google" id="ProtNLM"/>
    </source>
</evidence>
<name>A0ABX8QV82_9ACTN</name>
<dbReference type="InterPro" id="IPR039708">
    <property type="entry name" value="MT1774/Rv1733c-like"/>
</dbReference>
<protein>
    <recommendedName>
        <fullName evidence="4">DUF3592 domain-containing protein</fullName>
    </recommendedName>
</protein>
<feature type="transmembrane region" description="Helical" evidence="1">
    <location>
        <begin position="144"/>
        <end position="166"/>
    </location>
</feature>
<evidence type="ECO:0000313" key="3">
    <source>
        <dbReference type="Proteomes" id="UP001049518"/>
    </source>
</evidence>
<keyword evidence="1" id="KW-0472">Membrane</keyword>
<dbReference type="PANTHER" id="PTHR42305:SF1">
    <property type="entry name" value="MEMBRANE PROTEIN RV1733C-RELATED"/>
    <property type="match status" value="1"/>
</dbReference>
<evidence type="ECO:0000313" key="2">
    <source>
        <dbReference type="EMBL" id="QXJ22637.1"/>
    </source>
</evidence>
<keyword evidence="1" id="KW-0812">Transmembrane</keyword>
<sequence length="191" mass="21404">MASPGSWTRLDRLRRRAGFDNSPLRRDVDRRQWMLGLALLMLFLSLAPPLGLRAGQAVYASGVRAERHEAANRRRVDATVVEVKGQRHRSEVTVTWSGADGTRRTGSYTTWREATVGGRRTVWADSSAVSDVAPRPHARTVGDAVAGGVGAALVLGLPLLLVYVLARYRFDRRRYRLWDAEWARWDPQNIA</sequence>
<dbReference type="RefSeq" id="WP_231335960.1">
    <property type="nucleotide sequence ID" value="NZ_CP059572.1"/>
</dbReference>
<keyword evidence="3" id="KW-1185">Reference proteome</keyword>
<accession>A0ABX8QV82</accession>
<gene>
    <name evidence="2" type="ORF">AGRA3207_003671</name>
</gene>
<dbReference type="EMBL" id="CP059572">
    <property type="protein sequence ID" value="QXJ22637.1"/>
    <property type="molecule type" value="Genomic_DNA"/>
</dbReference>
<dbReference type="PANTHER" id="PTHR42305">
    <property type="entry name" value="MEMBRANE PROTEIN RV1733C-RELATED"/>
    <property type="match status" value="1"/>
</dbReference>
<keyword evidence="1" id="KW-1133">Transmembrane helix</keyword>
<dbReference type="Proteomes" id="UP001049518">
    <property type="component" value="Chromosome"/>
</dbReference>
<reference evidence="2" key="1">
    <citation type="submission" date="2020-07" db="EMBL/GenBank/DDBJ databases">
        <authorList>
            <person name="Tarantini F.S."/>
            <person name="Hong K.W."/>
            <person name="Chan K.G."/>
        </authorList>
    </citation>
    <scope>NUCLEOTIDE SEQUENCE</scope>
    <source>
        <strain evidence="2">32-07</strain>
    </source>
</reference>
<proteinExistence type="predicted"/>
<evidence type="ECO:0000256" key="1">
    <source>
        <dbReference type="SAM" id="Phobius"/>
    </source>
</evidence>